<keyword evidence="6" id="KW-0560">Oxidoreductase</keyword>
<evidence type="ECO:0000256" key="8">
    <source>
        <dbReference type="ARBA" id="ARBA00047599"/>
    </source>
</evidence>
<keyword evidence="9" id="KW-0812">Transmembrane</keyword>
<proteinExistence type="inferred from homology"/>
<evidence type="ECO:0000259" key="11">
    <source>
        <dbReference type="Pfam" id="PF22366"/>
    </source>
</evidence>
<sequence>MNEKFTAMDTKKKIVIVGSGFAGIRLVNELDEKLFEITLLDKLNNHQFQPLLYQVATAQIDPSSISFPLRSVFKKKKNIHIRIAEVSKVDREQKEVITNIGNFAYDYLVIGTGCKSNFFGNTQIENHSLTLKSTSDAIAIRNHILLTFERIISASEQEKERLLNILIVGAGPTGVELAGAFAEIKNTVLPKDYPDIDFKKLKIILVEGSQNTLNNMSDTAKNASQKYLQEMGVVVRTGLHMTSYDGEIAVFNNGEEIKTGTVIWAAGITGNVIEGLPDNTIVRGNRIHVDRYNRVLNCIDVFAIGDIAYMETSKYPNGHPQLANVAINQAIRLAKNLKAIEQNKDLIEFEYKDLGSMATIGNHKAVVDLPFIKFEGYFAWIVWMFLHLMLILTIKNKLIIFLNWAWRYFTKDNSLRLILPPVNNNKL</sequence>
<dbReference type="PRINTS" id="PR00368">
    <property type="entry name" value="FADPNR"/>
</dbReference>
<dbReference type="Proteomes" id="UP000190852">
    <property type="component" value="Unassembled WGS sequence"/>
</dbReference>
<evidence type="ECO:0000256" key="4">
    <source>
        <dbReference type="ARBA" id="ARBA00022827"/>
    </source>
</evidence>
<accession>A0A1T5D453</accession>
<evidence type="ECO:0000313" key="13">
    <source>
        <dbReference type="Proteomes" id="UP000190852"/>
    </source>
</evidence>
<comment type="catalytic activity">
    <reaction evidence="8">
        <text>a quinone + NADH + H(+) = a quinol + NAD(+)</text>
        <dbReference type="Rhea" id="RHEA:46160"/>
        <dbReference type="ChEBI" id="CHEBI:15378"/>
        <dbReference type="ChEBI" id="CHEBI:24646"/>
        <dbReference type="ChEBI" id="CHEBI:57540"/>
        <dbReference type="ChEBI" id="CHEBI:57945"/>
        <dbReference type="ChEBI" id="CHEBI:132124"/>
        <dbReference type="EC" id="1.6.5.9"/>
    </reaction>
</comment>
<evidence type="ECO:0000256" key="3">
    <source>
        <dbReference type="ARBA" id="ARBA00022630"/>
    </source>
</evidence>
<keyword evidence="7" id="KW-0520">NAD</keyword>
<dbReference type="InterPro" id="IPR045024">
    <property type="entry name" value="NDH-2"/>
</dbReference>
<evidence type="ECO:0000256" key="1">
    <source>
        <dbReference type="ARBA" id="ARBA00005272"/>
    </source>
</evidence>
<dbReference type="AlphaFoldDB" id="A0A1T5D453"/>
<keyword evidence="3" id="KW-0285">Flavoprotein</keyword>
<evidence type="ECO:0000256" key="9">
    <source>
        <dbReference type="SAM" id="Phobius"/>
    </source>
</evidence>
<keyword evidence="9" id="KW-1133">Transmembrane helix</keyword>
<reference evidence="13" key="1">
    <citation type="submission" date="2017-02" db="EMBL/GenBank/DDBJ databases">
        <authorList>
            <person name="Varghese N."/>
            <person name="Submissions S."/>
        </authorList>
    </citation>
    <scope>NUCLEOTIDE SEQUENCE [LARGE SCALE GENOMIC DNA]</scope>
    <source>
        <strain evidence="13">DSM 24967</strain>
    </source>
</reference>
<evidence type="ECO:0000259" key="10">
    <source>
        <dbReference type="Pfam" id="PF07992"/>
    </source>
</evidence>
<keyword evidence="9" id="KW-0472">Membrane</keyword>
<dbReference type="Gene3D" id="3.50.50.100">
    <property type="match status" value="1"/>
</dbReference>
<dbReference type="EC" id="1.6.5.9" evidence="2"/>
<evidence type="ECO:0000256" key="6">
    <source>
        <dbReference type="ARBA" id="ARBA00023002"/>
    </source>
</evidence>
<gene>
    <name evidence="12" type="ORF">SAMN05660349_02225</name>
</gene>
<dbReference type="InterPro" id="IPR054585">
    <property type="entry name" value="NDH2-like_C"/>
</dbReference>
<keyword evidence="13" id="KW-1185">Reference proteome</keyword>
<feature type="transmembrane region" description="Helical" evidence="9">
    <location>
        <begin position="377"/>
        <end position="394"/>
    </location>
</feature>
<dbReference type="InterPro" id="IPR023753">
    <property type="entry name" value="FAD/NAD-binding_dom"/>
</dbReference>
<dbReference type="PANTHER" id="PTHR43706">
    <property type="entry name" value="NADH DEHYDROGENASE"/>
    <property type="match status" value="1"/>
</dbReference>
<dbReference type="PRINTS" id="PR00411">
    <property type="entry name" value="PNDRDTASEI"/>
</dbReference>
<dbReference type="EMBL" id="FUYQ01000016">
    <property type="protein sequence ID" value="SKB66484.1"/>
    <property type="molecule type" value="Genomic_DNA"/>
</dbReference>
<keyword evidence="5" id="KW-0809">Transit peptide</keyword>
<name>A0A1T5D453_9BACT</name>
<dbReference type="InterPro" id="IPR036188">
    <property type="entry name" value="FAD/NAD-bd_sf"/>
</dbReference>
<dbReference type="SUPFAM" id="SSF51905">
    <property type="entry name" value="FAD/NAD(P)-binding domain"/>
    <property type="match status" value="2"/>
</dbReference>
<feature type="domain" description="FAD/NAD(P)-binding" evidence="10">
    <location>
        <begin position="12"/>
        <end position="330"/>
    </location>
</feature>
<dbReference type="Pfam" id="PF07992">
    <property type="entry name" value="Pyr_redox_2"/>
    <property type="match status" value="1"/>
</dbReference>
<protein>
    <recommendedName>
        <fullName evidence="2">NADH:ubiquinone reductase (non-electrogenic)</fullName>
        <ecNumber evidence="2">1.6.5.9</ecNumber>
    </recommendedName>
</protein>
<keyword evidence="4" id="KW-0274">FAD</keyword>
<dbReference type="Pfam" id="PF22366">
    <property type="entry name" value="NDH2_C"/>
    <property type="match status" value="1"/>
</dbReference>
<feature type="domain" description="External alternative NADH-ubiquinone oxidoreductase-like C-terminal" evidence="11">
    <location>
        <begin position="354"/>
        <end position="409"/>
    </location>
</feature>
<evidence type="ECO:0000256" key="5">
    <source>
        <dbReference type="ARBA" id="ARBA00022946"/>
    </source>
</evidence>
<organism evidence="12 13">
    <name type="scientific">Parabacteroides chartae</name>
    <dbReference type="NCBI Taxonomy" id="1037355"/>
    <lineage>
        <taxon>Bacteria</taxon>
        <taxon>Pseudomonadati</taxon>
        <taxon>Bacteroidota</taxon>
        <taxon>Bacteroidia</taxon>
        <taxon>Bacteroidales</taxon>
        <taxon>Tannerellaceae</taxon>
        <taxon>Parabacteroides</taxon>
    </lineage>
</organism>
<dbReference type="GO" id="GO:0050136">
    <property type="term" value="F:NADH dehydrogenase (quinone) (non-electrogenic) activity"/>
    <property type="evidence" value="ECO:0007669"/>
    <property type="project" value="UniProtKB-EC"/>
</dbReference>
<evidence type="ECO:0000256" key="2">
    <source>
        <dbReference type="ARBA" id="ARBA00012637"/>
    </source>
</evidence>
<evidence type="ECO:0000313" key="12">
    <source>
        <dbReference type="EMBL" id="SKB66484.1"/>
    </source>
</evidence>
<dbReference type="PANTHER" id="PTHR43706:SF47">
    <property type="entry name" value="EXTERNAL NADH-UBIQUINONE OXIDOREDUCTASE 1, MITOCHONDRIAL-RELATED"/>
    <property type="match status" value="1"/>
</dbReference>
<evidence type="ECO:0000256" key="7">
    <source>
        <dbReference type="ARBA" id="ARBA00023027"/>
    </source>
</evidence>
<comment type="similarity">
    <text evidence="1">Belongs to the NADH dehydrogenase family.</text>
</comment>